<dbReference type="RefSeq" id="WP_021682256.1">
    <property type="nucleotide sequence ID" value="NZ_KI260408.1"/>
</dbReference>
<comment type="catalytic activity">
    <reaction evidence="1 12">
        <text>Hydrolysis of terminal, non-reducing beta-D-glucosyl residues with release of beta-D-glucose.</text>
        <dbReference type="EC" id="3.2.1.21"/>
    </reaction>
</comment>
<evidence type="ECO:0000256" key="6">
    <source>
        <dbReference type="ARBA" id="ARBA00023277"/>
    </source>
</evidence>
<dbReference type="InterPro" id="IPR017853">
    <property type="entry name" value="GH"/>
</dbReference>
<dbReference type="EMBL" id="AWVF01000093">
    <property type="protein sequence ID" value="ERJ96867.1"/>
    <property type="molecule type" value="Genomic_DNA"/>
</dbReference>
<dbReference type="STRING" id="411473.RUMCAL_00794"/>
<keyword evidence="8" id="KW-0624">Polysaccharide degradation</keyword>
<evidence type="ECO:0000256" key="9">
    <source>
        <dbReference type="PIRSR" id="PIRSR617736-1"/>
    </source>
</evidence>
<evidence type="ECO:0000256" key="3">
    <source>
        <dbReference type="ARBA" id="ARBA00012744"/>
    </source>
</evidence>
<protein>
    <recommendedName>
        <fullName evidence="3 12">Beta-glucosidase</fullName>
        <ecNumber evidence="3 12">3.2.1.21</ecNumber>
    </recommendedName>
</protein>
<proteinExistence type="inferred from homology"/>
<feature type="binding site" evidence="10">
    <location>
        <position position="162"/>
    </location>
    <ligand>
        <name>substrate</name>
    </ligand>
</feature>
<dbReference type="PRINTS" id="PR00131">
    <property type="entry name" value="GLHYDRLASE1"/>
</dbReference>
<accession>U2KX49</accession>
<comment type="caution">
    <text evidence="13">The sequence shown here is derived from an EMBL/GenBank/DDBJ whole genome shotgun (WGS) entry which is preliminary data.</text>
</comment>
<dbReference type="Gene3D" id="3.20.20.80">
    <property type="entry name" value="Glycosidases"/>
    <property type="match status" value="1"/>
</dbReference>
<keyword evidence="4 12" id="KW-0378">Hydrolase</keyword>
<evidence type="ECO:0000256" key="5">
    <source>
        <dbReference type="ARBA" id="ARBA00023001"/>
    </source>
</evidence>
<dbReference type="GO" id="GO:0008422">
    <property type="term" value="F:beta-glucosidase activity"/>
    <property type="evidence" value="ECO:0007669"/>
    <property type="project" value="UniProtKB-EC"/>
</dbReference>
<dbReference type="NCBIfam" id="TIGR03356">
    <property type="entry name" value="BGL"/>
    <property type="match status" value="1"/>
</dbReference>
<evidence type="ECO:0000313" key="13">
    <source>
        <dbReference type="EMBL" id="ERJ96867.1"/>
    </source>
</evidence>
<dbReference type="HOGENOM" id="CLU_001859_0_1_9"/>
<sequence length="456" mass="52825">MKFQDNFLWGTASAAYQVEGAYQDDGKGLNVWDAYTQEDGHVAHSENGNIACDHYHHFKDDVKMMKKMGIRNYRFSISWTRVLPDGTGKVNQKGLQFYSDLVDELLANGIEPLVTLFHWDYPLALHQKGGWLNRDSSDWFAEYAKVVVDALSDRVKYWMTINEPQVFIGCGYAIGKFAPFEVHQAHDLTRMTHNVLLAHGKAVQVIRKYAKQKPTVGFAFATPCCTPESNTPEAIAEAKRKSFAFTKNRFPFELAWWADPIFFGKYPEEAYRILGNDMPEILEGDMEIISQPVDFYGVNIYESKATETEFGYAENAYIGCARTQMGWPVTPEVLYWSPLFLYERYQKPILLSENGMASHDWVQLDGKVHDPQRIDFMKRYLRELYRSMQDGAKVMGYMYWSVMDNFEWADGYDKRFGLVHVDYQTQKRTIKDSGYFYRDVINTNGEAIFSDTWTEQ</sequence>
<keyword evidence="14" id="KW-1185">Reference proteome</keyword>
<evidence type="ECO:0000256" key="11">
    <source>
        <dbReference type="PROSITE-ProRule" id="PRU10055"/>
    </source>
</evidence>
<dbReference type="PANTHER" id="PTHR10353:SF36">
    <property type="entry name" value="LP05116P"/>
    <property type="match status" value="1"/>
</dbReference>
<name>U2KX49_9FIRM</name>
<dbReference type="EC" id="3.2.1.21" evidence="3 12"/>
<feature type="binding site" evidence="10">
    <location>
        <begin position="407"/>
        <end position="408"/>
    </location>
    <ligand>
        <name>substrate</name>
    </ligand>
</feature>
<reference evidence="13 14" key="1">
    <citation type="submission" date="2013-07" db="EMBL/GenBank/DDBJ databases">
        <authorList>
            <person name="Weinstock G."/>
            <person name="Sodergren E."/>
            <person name="Wylie T."/>
            <person name="Fulton L."/>
            <person name="Fulton R."/>
            <person name="Fronick C."/>
            <person name="O'Laughlin M."/>
            <person name="Godfrey J."/>
            <person name="Miner T."/>
            <person name="Herter B."/>
            <person name="Appelbaum E."/>
            <person name="Cordes M."/>
            <person name="Lek S."/>
            <person name="Wollam A."/>
            <person name="Pepin K.H."/>
            <person name="Palsikar V.B."/>
            <person name="Mitreva M."/>
            <person name="Wilson R.K."/>
        </authorList>
    </citation>
    <scope>NUCLEOTIDE SEQUENCE [LARGE SCALE GENOMIC DNA]</scope>
    <source>
        <strain evidence="13 14">ATCC 27760</strain>
    </source>
</reference>
<organism evidence="13 14">
    <name type="scientific">Ruminococcus callidus ATCC 27760</name>
    <dbReference type="NCBI Taxonomy" id="411473"/>
    <lineage>
        <taxon>Bacteria</taxon>
        <taxon>Bacillati</taxon>
        <taxon>Bacillota</taxon>
        <taxon>Clostridia</taxon>
        <taxon>Eubacteriales</taxon>
        <taxon>Oscillospiraceae</taxon>
        <taxon>Ruminococcus</taxon>
    </lineage>
</organism>
<feature type="binding site" evidence="10">
    <location>
        <position position="17"/>
    </location>
    <ligand>
        <name>substrate</name>
    </ligand>
</feature>
<evidence type="ECO:0000256" key="12">
    <source>
        <dbReference type="RuleBase" id="RU361175"/>
    </source>
</evidence>
<gene>
    <name evidence="13" type="ORF">RUMCAL_00794</name>
</gene>
<feature type="binding site" evidence="10">
    <location>
        <position position="400"/>
    </location>
    <ligand>
        <name>substrate</name>
    </ligand>
</feature>
<dbReference type="Pfam" id="PF00232">
    <property type="entry name" value="Glyco_hydro_1"/>
    <property type="match status" value="1"/>
</dbReference>
<dbReference type="PANTHER" id="PTHR10353">
    <property type="entry name" value="GLYCOSYL HYDROLASE"/>
    <property type="match status" value="1"/>
</dbReference>
<dbReference type="PROSITE" id="PS00653">
    <property type="entry name" value="GLYCOSYL_HYDROL_F1_2"/>
    <property type="match status" value="1"/>
</dbReference>
<dbReference type="InterPro" id="IPR001360">
    <property type="entry name" value="Glyco_hydro_1"/>
</dbReference>
<evidence type="ECO:0000256" key="8">
    <source>
        <dbReference type="ARBA" id="ARBA00023326"/>
    </source>
</evidence>
<dbReference type="SUPFAM" id="SSF51445">
    <property type="entry name" value="(Trans)glycosidases"/>
    <property type="match status" value="1"/>
</dbReference>
<dbReference type="OrthoDB" id="2339329at2"/>
<dbReference type="FunFam" id="3.20.20.80:FF:000004">
    <property type="entry name" value="Beta-glucosidase 6-phospho-beta-glucosidase"/>
    <property type="match status" value="1"/>
</dbReference>
<evidence type="ECO:0000256" key="7">
    <source>
        <dbReference type="ARBA" id="ARBA00023295"/>
    </source>
</evidence>
<dbReference type="PATRIC" id="fig|411473.3.peg.644"/>
<evidence type="ECO:0000313" key="14">
    <source>
        <dbReference type="Proteomes" id="UP000016662"/>
    </source>
</evidence>
<comment type="similarity">
    <text evidence="2 12">Belongs to the glycosyl hydrolase 1 family.</text>
</comment>
<keyword evidence="5" id="KW-0136">Cellulose degradation</keyword>
<feature type="active site" description="Proton donor" evidence="9">
    <location>
        <position position="163"/>
    </location>
</feature>
<evidence type="ECO:0000256" key="4">
    <source>
        <dbReference type="ARBA" id="ARBA00022801"/>
    </source>
</evidence>
<dbReference type="GO" id="GO:0030245">
    <property type="term" value="P:cellulose catabolic process"/>
    <property type="evidence" value="ECO:0007669"/>
    <property type="project" value="UniProtKB-KW"/>
</dbReference>
<dbReference type="Proteomes" id="UP000016662">
    <property type="component" value="Unassembled WGS sequence"/>
</dbReference>
<dbReference type="InterPro" id="IPR018120">
    <property type="entry name" value="Glyco_hydro_1_AS"/>
</dbReference>
<feature type="binding site" evidence="10">
    <location>
        <position position="118"/>
    </location>
    <ligand>
        <name>substrate</name>
    </ligand>
</feature>
<evidence type="ECO:0000256" key="10">
    <source>
        <dbReference type="PIRSR" id="PIRSR617736-2"/>
    </source>
</evidence>
<feature type="binding site" evidence="10">
    <location>
        <position position="301"/>
    </location>
    <ligand>
        <name>substrate</name>
    </ligand>
</feature>
<dbReference type="InterPro" id="IPR033132">
    <property type="entry name" value="GH_1_N_CS"/>
</dbReference>
<keyword evidence="6" id="KW-0119">Carbohydrate metabolism</keyword>
<evidence type="ECO:0000256" key="1">
    <source>
        <dbReference type="ARBA" id="ARBA00000448"/>
    </source>
</evidence>
<evidence type="ECO:0000256" key="2">
    <source>
        <dbReference type="ARBA" id="ARBA00010838"/>
    </source>
</evidence>
<dbReference type="PROSITE" id="PS00572">
    <property type="entry name" value="GLYCOSYL_HYDROL_F1_1"/>
    <property type="match status" value="1"/>
</dbReference>
<keyword evidence="7 12" id="KW-0326">Glycosidase</keyword>
<dbReference type="InterPro" id="IPR017736">
    <property type="entry name" value="Glyco_hydro_1_beta-glucosidase"/>
</dbReference>
<dbReference type="eggNOG" id="COG2723">
    <property type="taxonomic scope" value="Bacteria"/>
</dbReference>
<feature type="active site" description="Nucleophile" evidence="9 11">
    <location>
        <position position="353"/>
    </location>
</feature>
<dbReference type="AlphaFoldDB" id="U2KX49"/>